<evidence type="ECO:0000313" key="3">
    <source>
        <dbReference type="Proteomes" id="UP000489600"/>
    </source>
</evidence>
<gene>
    <name evidence="2" type="ORF">ANE_LOCUS1290</name>
</gene>
<dbReference type="PANTHER" id="PTHR45765:SF1">
    <property type="entry name" value="METHIONINE--TRNA LIGASE, CYTOPLASMIC"/>
    <property type="match status" value="1"/>
</dbReference>
<evidence type="ECO:0000259" key="1">
    <source>
        <dbReference type="Pfam" id="PF19303"/>
    </source>
</evidence>
<dbReference type="GO" id="GO:0006431">
    <property type="term" value="P:methionyl-tRNA aminoacylation"/>
    <property type="evidence" value="ECO:0007669"/>
    <property type="project" value="TreeGrafter"/>
</dbReference>
<dbReference type="Gene3D" id="1.10.730.10">
    <property type="entry name" value="Isoleucyl-tRNA Synthetase, Domain 1"/>
    <property type="match status" value="1"/>
</dbReference>
<dbReference type="AlphaFoldDB" id="A0A565AN32"/>
<proteinExistence type="predicted"/>
<dbReference type="PANTHER" id="PTHR45765">
    <property type="entry name" value="METHIONINE--TRNA LIGASE"/>
    <property type="match status" value="1"/>
</dbReference>
<dbReference type="SUPFAM" id="SSF47323">
    <property type="entry name" value="Anticodon-binding domain of a subclass of class I aminoacyl-tRNA synthetases"/>
    <property type="match status" value="1"/>
</dbReference>
<evidence type="ECO:0000313" key="2">
    <source>
        <dbReference type="EMBL" id="VVA90845.1"/>
    </source>
</evidence>
<feature type="domain" description="Methionyl-tRNA synthetase anticodon-binding" evidence="1">
    <location>
        <begin position="17"/>
        <end position="68"/>
    </location>
</feature>
<dbReference type="InterPro" id="IPR009080">
    <property type="entry name" value="tRNAsynth_Ia_anticodon-bd"/>
</dbReference>
<comment type="caution">
    <text evidence="2">The sequence shown here is derived from an EMBL/GenBank/DDBJ whole genome shotgun (WGS) entry which is preliminary data.</text>
</comment>
<dbReference type="InterPro" id="IPR023458">
    <property type="entry name" value="Met-tRNA_ligase_1"/>
</dbReference>
<dbReference type="EMBL" id="CABITT030000001">
    <property type="protein sequence ID" value="VVA90845.1"/>
    <property type="molecule type" value="Genomic_DNA"/>
</dbReference>
<dbReference type="GO" id="GO:0005829">
    <property type="term" value="C:cytosol"/>
    <property type="evidence" value="ECO:0007669"/>
    <property type="project" value="TreeGrafter"/>
</dbReference>
<dbReference type="InterPro" id="IPR041872">
    <property type="entry name" value="Anticodon_Met"/>
</dbReference>
<dbReference type="GO" id="GO:0004825">
    <property type="term" value="F:methionine-tRNA ligase activity"/>
    <property type="evidence" value="ECO:0007669"/>
    <property type="project" value="InterPro"/>
</dbReference>
<protein>
    <recommendedName>
        <fullName evidence="1">Methionyl-tRNA synthetase anticodon-binding domain-containing protein</fullName>
    </recommendedName>
</protein>
<organism evidence="2 3">
    <name type="scientific">Arabis nemorensis</name>
    <dbReference type="NCBI Taxonomy" id="586526"/>
    <lineage>
        <taxon>Eukaryota</taxon>
        <taxon>Viridiplantae</taxon>
        <taxon>Streptophyta</taxon>
        <taxon>Embryophyta</taxon>
        <taxon>Tracheophyta</taxon>
        <taxon>Spermatophyta</taxon>
        <taxon>Magnoliopsida</taxon>
        <taxon>eudicotyledons</taxon>
        <taxon>Gunneridae</taxon>
        <taxon>Pentapetalae</taxon>
        <taxon>rosids</taxon>
        <taxon>malvids</taxon>
        <taxon>Brassicales</taxon>
        <taxon>Brassicaceae</taxon>
        <taxon>Arabideae</taxon>
        <taxon>Arabis</taxon>
    </lineage>
</organism>
<accession>A0A565AN32</accession>
<dbReference type="OrthoDB" id="5844513at2759"/>
<dbReference type="GO" id="GO:0017101">
    <property type="term" value="C:aminoacyl-tRNA synthetase multienzyme complex"/>
    <property type="evidence" value="ECO:0007669"/>
    <property type="project" value="TreeGrafter"/>
</dbReference>
<dbReference type="Pfam" id="PF19303">
    <property type="entry name" value="Anticodon_3"/>
    <property type="match status" value="1"/>
</dbReference>
<sequence>MQVKLKERLKKAMLISREGNQYLTASRFWRLYEEDKPCCALVIRSAAGLVHLLAQLLEPFMLSFSREVFFTTLGRERRSLTSKKTLGDSAS</sequence>
<dbReference type="Proteomes" id="UP000489600">
    <property type="component" value="Unassembled WGS sequence"/>
</dbReference>
<dbReference type="GO" id="GO:0005524">
    <property type="term" value="F:ATP binding"/>
    <property type="evidence" value="ECO:0007669"/>
    <property type="project" value="InterPro"/>
</dbReference>
<keyword evidence="3" id="KW-1185">Reference proteome</keyword>
<reference evidence="2" key="1">
    <citation type="submission" date="2019-07" db="EMBL/GenBank/DDBJ databases">
        <authorList>
            <person name="Dittberner H."/>
        </authorList>
    </citation>
    <scope>NUCLEOTIDE SEQUENCE [LARGE SCALE GENOMIC DNA]</scope>
</reference>
<name>A0A565AN32_9BRAS</name>